<dbReference type="RefSeq" id="WP_166306465.1">
    <property type="nucleotide sequence ID" value="NZ_CAWPIB010000010.1"/>
</dbReference>
<accession>A0A7X5QE77</accession>
<dbReference type="AlphaFoldDB" id="A0A7X5QE77"/>
<organism evidence="1 2">
    <name type="scientific">Photorhabdus cinerea</name>
    <dbReference type="NCBI Taxonomy" id="471575"/>
    <lineage>
        <taxon>Bacteria</taxon>
        <taxon>Pseudomonadati</taxon>
        <taxon>Pseudomonadota</taxon>
        <taxon>Gammaproteobacteria</taxon>
        <taxon>Enterobacterales</taxon>
        <taxon>Morganellaceae</taxon>
        <taxon>Photorhabdus</taxon>
    </lineage>
</organism>
<dbReference type="InterPro" id="IPR029057">
    <property type="entry name" value="PRTase-like"/>
</dbReference>
<dbReference type="Proteomes" id="UP000591844">
    <property type="component" value="Unassembled WGS sequence"/>
</dbReference>
<gene>
    <name evidence="1" type="ORF">C5469_11760</name>
</gene>
<keyword evidence="2" id="KW-1185">Reference proteome</keyword>
<protein>
    <recommendedName>
        <fullName evidence="3">Neamine phosphoribosyltransferase</fullName>
    </recommendedName>
</protein>
<name>A0A7X5QE77_9GAMM</name>
<dbReference type="SUPFAM" id="SSF53271">
    <property type="entry name" value="PRTase-like"/>
    <property type="match status" value="1"/>
</dbReference>
<sequence length="629" mass="70261">MTLQLDANINQSEEVVKIQITPSVLVAGLVAAERSQQGDGYVSACALAQIWSDLSLFAEASKQSLSVCRQARLSATHAALTALSIACGQKFNTETVCTSQTDIVLQGQFAPWLDLLTRILAVPLPECYGYDLGDTEVCVDDAICFAREHLCGRPVVIVGIRSGGSFIAPRWVAGLSQVSGVTPPWLTLRPLRQINAPCQYHPSELKALFHLCDSQPKRPDIVIVDDQPDTGSTVEELVKKLAPKVESVWFASIGNVSRIKAPGSWSKVFTRSPLITREKRPLWQLLLEEDHRYFLSTLASALPNSAGTAARIFIRCPTLEKRYGQGEAWLPWNSPAMAKYVRRLINPKKTPLLVTDQNETPLLHVRFIGESVYGLAEFRRTEQFDTKHRNAWFLDGYHIAEHLPGLRPLRDLMAEATNTAYSTWLTQCNAIIELISRSPLVNVTGQLSLVPIGISISNAWRRLQCRIGENTLPDLPFWLCSLNIPPFAGSIRPIRSSLSHAFGDWHWQVDNDGHLYRFHQEANWGGVSWPELEIAAFVLVHQLSPTTLQLICNSRQEWGNEPQVIFASLPVAALLLLEGFYREVRQFSEVGKVRLCEDLARLCQTLAQYHDLIIEASKCATARRIKECI</sequence>
<evidence type="ECO:0000313" key="1">
    <source>
        <dbReference type="EMBL" id="NHB92783.1"/>
    </source>
</evidence>
<dbReference type="InterPro" id="IPR000836">
    <property type="entry name" value="PRTase_dom"/>
</dbReference>
<dbReference type="CDD" id="cd06223">
    <property type="entry name" value="PRTases_typeI"/>
    <property type="match status" value="1"/>
</dbReference>
<reference evidence="1 2" key="1">
    <citation type="submission" date="2018-02" db="EMBL/GenBank/DDBJ databases">
        <authorList>
            <person name="Machado R.A."/>
        </authorList>
    </citation>
    <scope>NUCLEOTIDE SEQUENCE [LARGE SCALE GENOMIC DNA]</scope>
    <source>
        <strain evidence="1 2">DSM 19724</strain>
    </source>
</reference>
<dbReference type="EMBL" id="PUJW01000010">
    <property type="protein sequence ID" value="NHB92783.1"/>
    <property type="molecule type" value="Genomic_DNA"/>
</dbReference>
<proteinExistence type="predicted"/>
<evidence type="ECO:0000313" key="2">
    <source>
        <dbReference type="Proteomes" id="UP000591844"/>
    </source>
</evidence>
<dbReference type="Gene3D" id="3.40.50.2020">
    <property type="match status" value="1"/>
</dbReference>
<evidence type="ECO:0008006" key="3">
    <source>
        <dbReference type="Google" id="ProtNLM"/>
    </source>
</evidence>
<comment type="caution">
    <text evidence="1">The sequence shown here is derived from an EMBL/GenBank/DDBJ whole genome shotgun (WGS) entry which is preliminary data.</text>
</comment>